<dbReference type="eggNOG" id="KOG1455">
    <property type="taxonomic scope" value="Eukaryota"/>
</dbReference>
<evidence type="ECO:0000259" key="1">
    <source>
        <dbReference type="Pfam" id="PF12146"/>
    </source>
</evidence>
<dbReference type="EMBL" id="HE616742">
    <property type="protein sequence ID" value="CCE89599.1"/>
    <property type="molecule type" value="Genomic_DNA"/>
</dbReference>
<dbReference type="RefSeq" id="XP_003678810.1">
    <property type="nucleotide sequence ID" value="XM_003678762.1"/>
</dbReference>
<dbReference type="InterPro" id="IPR029058">
    <property type="entry name" value="AB_hydrolase_fold"/>
</dbReference>
<dbReference type="Pfam" id="PF12146">
    <property type="entry name" value="Hydrolase_4"/>
    <property type="match status" value="1"/>
</dbReference>
<dbReference type="GO" id="GO:0006641">
    <property type="term" value="P:triglyceride metabolic process"/>
    <property type="evidence" value="ECO:0007669"/>
    <property type="project" value="EnsemblFungi"/>
</dbReference>
<dbReference type="MEROPS" id="S33.993"/>
<dbReference type="HOGENOM" id="CLU_026209_5_0_1"/>
<dbReference type="GO" id="GO:0016020">
    <property type="term" value="C:membrane"/>
    <property type="evidence" value="ECO:0007669"/>
    <property type="project" value="EnsemblFungi"/>
</dbReference>
<dbReference type="GeneID" id="11502749"/>
<reference evidence="2 3" key="1">
    <citation type="journal article" date="2011" name="Proc. Natl. Acad. Sci. U.S.A.">
        <title>Evolutionary erosion of yeast sex chromosomes by mating-type switching accidents.</title>
        <authorList>
            <person name="Gordon J.L."/>
            <person name="Armisen D."/>
            <person name="Proux-Wera E."/>
            <person name="Oheigeartaigh S.S."/>
            <person name="Byrne K.P."/>
            <person name="Wolfe K.H."/>
        </authorList>
    </citation>
    <scope>NUCLEOTIDE SEQUENCE [LARGE SCALE GENOMIC DNA]</scope>
    <source>
        <strain evidence="3">ATCC 10662 / CBS 1146 / NBRC 0425 / NCYC 2629 / NRRL Y-866</strain>
    </source>
</reference>
<organism evidence="2 3">
    <name type="scientific">Torulaspora delbrueckii</name>
    <name type="common">Yeast</name>
    <name type="synonym">Candida colliculosa</name>
    <dbReference type="NCBI Taxonomy" id="4950"/>
    <lineage>
        <taxon>Eukaryota</taxon>
        <taxon>Fungi</taxon>
        <taxon>Dikarya</taxon>
        <taxon>Ascomycota</taxon>
        <taxon>Saccharomycotina</taxon>
        <taxon>Saccharomycetes</taxon>
        <taxon>Saccharomycetales</taxon>
        <taxon>Saccharomycetaceae</taxon>
        <taxon>Torulaspora</taxon>
    </lineage>
</organism>
<keyword evidence="3" id="KW-1185">Reference proteome</keyword>
<accession>G8ZLV5</accession>
<dbReference type="InterPro" id="IPR051044">
    <property type="entry name" value="MAG_DAG_Lipase"/>
</dbReference>
<dbReference type="InterPro" id="IPR022742">
    <property type="entry name" value="Hydrolase_4"/>
</dbReference>
<dbReference type="AlphaFoldDB" id="G8ZLV5"/>
<feature type="domain" description="Serine aminopeptidase S33" evidence="1">
    <location>
        <begin position="38"/>
        <end position="286"/>
    </location>
</feature>
<dbReference type="InParanoid" id="G8ZLV5"/>
<dbReference type="OrthoDB" id="10249433at2759"/>
<evidence type="ECO:0000313" key="3">
    <source>
        <dbReference type="Proteomes" id="UP000005627"/>
    </source>
</evidence>
<dbReference type="GO" id="GO:0005811">
    <property type="term" value="C:lipid droplet"/>
    <property type="evidence" value="ECO:0007669"/>
    <property type="project" value="EnsemblFungi"/>
</dbReference>
<dbReference type="Proteomes" id="UP000005627">
    <property type="component" value="Chromosome 1"/>
</dbReference>
<dbReference type="SUPFAM" id="SSF53474">
    <property type="entry name" value="alpha/beta-Hydrolases"/>
    <property type="match status" value="1"/>
</dbReference>
<dbReference type="GO" id="GO:0047372">
    <property type="term" value="F:monoacylglycerol lipase activity"/>
    <property type="evidence" value="ECO:0007669"/>
    <property type="project" value="EnsemblFungi"/>
</dbReference>
<dbReference type="KEGG" id="tdl:TDEL_0A02670"/>
<evidence type="ECO:0000313" key="2">
    <source>
        <dbReference type="EMBL" id="CCE89599.1"/>
    </source>
</evidence>
<dbReference type="PANTHER" id="PTHR11614">
    <property type="entry name" value="PHOSPHOLIPASE-RELATED"/>
    <property type="match status" value="1"/>
</dbReference>
<proteinExistence type="predicted"/>
<gene>
    <name evidence="2" type="primary">TDEL0A02670</name>
    <name evidence="2" type="ORF">TDEL_0A02670</name>
</gene>
<dbReference type="Gene3D" id="3.40.50.1820">
    <property type="entry name" value="alpha/beta hydrolase"/>
    <property type="match status" value="1"/>
</dbReference>
<dbReference type="FunCoup" id="G8ZLV5">
    <property type="interactions" value="425"/>
</dbReference>
<dbReference type="STRING" id="1076872.G8ZLV5"/>
<protein>
    <recommendedName>
        <fullName evidence="1">Serine aminopeptidase S33 domain-containing protein</fullName>
    </recommendedName>
</protein>
<name>G8ZLV5_TORDE</name>
<sequence>MAYPYKCTTQIPPLEYTEFDGAKFAHVTWPSSTTAATTHGRVLIVHGFCEYTQLNHRFMDMLAQRGYESFMFDQRGSGRTSPGKLRGHTDDQHVFSDLEYFVSLNLEQCSERRIPLIMFGHSMGGAITLAYAFKGKRREEIAAYVASAPLLRLHPHSQPSWIVQKMAPLLARMLPGFAIDTKLDLEGVTSDPAYRKFLQQDKPLSTPLVGTFRQIYDFLERGRVLLEDPEGQVASGFVRDKPILLIHGDGDTINDPKASKQFVENCKAGDKTLRVAKGARHSVLSLERDEIMQREIEWLVEWLQSHVSASS</sequence>